<sequence>MENMDVLVMLQGGHGTGVSFRGLEWAWVAVVATIVIAFVSAKRVSIVSVGWTWGAKPGQVRVRVHSFSSMSDGSIVAASGMFSAELLNCSADSCSEDASSSGSDVVSETAGKVAAEMVFIFEKKTPSATLLKQQTVGSRVLCPDKIPRRRTKSLDYQRQDMPALLCRPSPIESTITVPRRAGIEWDALPCSLSVDNLLPSWAQSLTQPLVYTAPPLPSCIVTNTSSSSSQWDPLLRLRIRDSVLCDRYPLNQFYLPVAPVAGKEASIISLKDDVVRLWNSEEKTLMKSVHLPKGYGGSVSAFDANWESKVAALGSKGGLVSVANLESAVYEQSYQTLQPVVQAISLDKSSLAQTIFTGGPGLANPGCSVSLWDSRSSSRQLSVNLTSASNIYGIRSQGNELYVRDAAGSLAAHDVRMLGASNVTRVPCDAKYVSVPENRWWDDAFEVEEKDVEDEFWDCQAADEVKGSSSSYVGSLVMAMSRSFTSKSSSK</sequence>
<proteinExistence type="predicted"/>
<reference evidence="1" key="1">
    <citation type="submission" date="2020-06" db="EMBL/GenBank/DDBJ databases">
        <title>WGS assembly of Ceratodon purpureus strain R40.</title>
        <authorList>
            <person name="Carey S.B."/>
            <person name="Jenkins J."/>
            <person name="Shu S."/>
            <person name="Lovell J.T."/>
            <person name="Sreedasyam A."/>
            <person name="Maumus F."/>
            <person name="Tiley G.P."/>
            <person name="Fernandez-Pozo N."/>
            <person name="Barry K."/>
            <person name="Chen C."/>
            <person name="Wang M."/>
            <person name="Lipzen A."/>
            <person name="Daum C."/>
            <person name="Saski C.A."/>
            <person name="Payton A.C."/>
            <person name="Mcbreen J.C."/>
            <person name="Conrad R.E."/>
            <person name="Kollar L.M."/>
            <person name="Olsson S."/>
            <person name="Huttunen S."/>
            <person name="Landis J.B."/>
            <person name="Wickett N.J."/>
            <person name="Johnson M.G."/>
            <person name="Rensing S.A."/>
            <person name="Grimwood J."/>
            <person name="Schmutz J."/>
            <person name="Mcdaniel S.F."/>
        </authorList>
    </citation>
    <scope>NUCLEOTIDE SEQUENCE</scope>
    <source>
        <strain evidence="1">R40</strain>
    </source>
</reference>
<dbReference type="Gene3D" id="2.130.10.10">
    <property type="entry name" value="YVTN repeat-like/Quinoprotein amine dehydrogenase"/>
    <property type="match status" value="1"/>
</dbReference>
<organism evidence="1 2">
    <name type="scientific">Ceratodon purpureus</name>
    <name type="common">Fire moss</name>
    <name type="synonym">Dicranum purpureum</name>
    <dbReference type="NCBI Taxonomy" id="3225"/>
    <lineage>
        <taxon>Eukaryota</taxon>
        <taxon>Viridiplantae</taxon>
        <taxon>Streptophyta</taxon>
        <taxon>Embryophyta</taxon>
        <taxon>Bryophyta</taxon>
        <taxon>Bryophytina</taxon>
        <taxon>Bryopsida</taxon>
        <taxon>Dicranidae</taxon>
        <taxon>Pseudoditrichales</taxon>
        <taxon>Ditrichaceae</taxon>
        <taxon>Ceratodon</taxon>
    </lineage>
</organism>
<gene>
    <name evidence="1" type="ORF">KC19_2G019600</name>
</gene>
<dbReference type="Proteomes" id="UP000822688">
    <property type="component" value="Chromosome 2"/>
</dbReference>
<protein>
    <submittedName>
        <fullName evidence="1">Uncharacterized protein</fullName>
    </submittedName>
</protein>
<dbReference type="EMBL" id="CM026422">
    <property type="protein sequence ID" value="KAG0585538.1"/>
    <property type="molecule type" value="Genomic_DNA"/>
</dbReference>
<name>A0A8T0IS93_CERPU</name>
<accession>A0A8T0IS93</accession>
<dbReference type="SUPFAM" id="SSF50978">
    <property type="entry name" value="WD40 repeat-like"/>
    <property type="match status" value="1"/>
</dbReference>
<evidence type="ECO:0000313" key="2">
    <source>
        <dbReference type="Proteomes" id="UP000822688"/>
    </source>
</evidence>
<dbReference type="AlphaFoldDB" id="A0A8T0IS93"/>
<comment type="caution">
    <text evidence="1">The sequence shown here is derived from an EMBL/GenBank/DDBJ whole genome shotgun (WGS) entry which is preliminary data.</text>
</comment>
<evidence type="ECO:0000313" key="1">
    <source>
        <dbReference type="EMBL" id="KAG0585538.1"/>
    </source>
</evidence>
<dbReference type="InterPro" id="IPR036322">
    <property type="entry name" value="WD40_repeat_dom_sf"/>
</dbReference>
<keyword evidence="2" id="KW-1185">Reference proteome</keyword>
<dbReference type="InterPro" id="IPR015943">
    <property type="entry name" value="WD40/YVTN_repeat-like_dom_sf"/>
</dbReference>